<organism evidence="2">
    <name type="scientific">Chromera velia CCMP2878</name>
    <dbReference type="NCBI Taxonomy" id="1169474"/>
    <lineage>
        <taxon>Eukaryota</taxon>
        <taxon>Sar</taxon>
        <taxon>Alveolata</taxon>
        <taxon>Colpodellida</taxon>
        <taxon>Chromeraceae</taxon>
        <taxon>Chromera</taxon>
    </lineage>
</organism>
<accession>A0A0G4HE26</accession>
<feature type="compositionally biased region" description="Low complexity" evidence="1">
    <location>
        <begin position="1035"/>
        <end position="1051"/>
    </location>
</feature>
<feature type="compositionally biased region" description="Low complexity" evidence="1">
    <location>
        <begin position="843"/>
        <end position="855"/>
    </location>
</feature>
<dbReference type="VEuPathDB" id="CryptoDB:Cvel_26640"/>
<dbReference type="Gene3D" id="2.130.10.10">
    <property type="entry name" value="YVTN repeat-like/Quinoprotein amine dehydrogenase"/>
    <property type="match status" value="1"/>
</dbReference>
<feature type="region of interest" description="Disordered" evidence="1">
    <location>
        <begin position="1029"/>
        <end position="1078"/>
    </location>
</feature>
<feature type="region of interest" description="Disordered" evidence="1">
    <location>
        <begin position="1292"/>
        <end position="1325"/>
    </location>
</feature>
<feature type="region of interest" description="Disordered" evidence="1">
    <location>
        <begin position="788"/>
        <end position="905"/>
    </location>
</feature>
<feature type="region of interest" description="Disordered" evidence="1">
    <location>
        <begin position="602"/>
        <end position="642"/>
    </location>
</feature>
<sequence>MEVEGRSPTRSDLEECVGDIDMVPIAEEGEGEGTLSVAEGESLLDVLIPDLFYFISYFLNPKDLVAFSEVCSLFREVVSDHPHWQVFVLKDFGFKYENYVMYTNQHDWKNLYGRVSNFVTNLKNGTPQKTTWPRLLQPVEASSSYEGAVAMSADCRMLLYENGKELQGVDIVEGRQIFSTPLTAARDRHTRPCIVNTKKKVFVHLNGTIHVVSLADGEHLGTLDVPLPEGTAGPESNDFALDISVRNDQVAFLTSDALYLWDSRDLSFLFTLTHKERLRNGQTVSEELDFLWAGYQPQAQSEGSWLRKGHRDVWRRSRHIVTWLKRRGHNVGIHDIDTGKEICQLSGHQDTVIRVRQAPNVHDSDNYFLASLDTRGHVRIWDSSQSGFPCISTLDTGSTRTFRLCLTPSHLITLCETEDEREEDVVLKIWQFTPPEPTGRKRRSLSSLGESGGDLELEIEEIGEERDIFASAARALSGASSSGFGGRSVSISTATDDEMGVGVSAGDALSKALCRRHSTTSMMSQVSTAVSSAAVSRQHSPAPSRQASLVSRVELPSASSASIASLLREALSDLTEQEVTRMIAACEKEQTSLMSLMQQHLAGENRDEEMQQSPDRMVRRSSTMSLPCSRSAGSEDEDEELDPVQKATQRAIELQRAVTLKKTIQLIGQGPKYVLQADDQKAHTLRETYPSTHCTPLPIVDPRDGRAALLLIPSPTPKKPILHSLRVAPLPAEVYFCDVVDNQLLGVWYSTQAPNAPAGGQNEGDPWWSLAHSNWEVYSVFDSLKNESREDNGAAPSSKVRRGQATSSSSSSSVRTQQQRQQFFTGVRPSDIPDLTSRMSVAGGSTSGRSSSETSFRPFPPHWQADETTARGTTTSTTVRRLPHPVFTTRPQPTQTQTTSSSRMYSSRIVNTAALSPSHDPSPSASSARDPLSPMTRALMARQAVQHSAGMAANRIAAQGTTAQRDHPFLSRPLRVVPRSTQQQQQQQEASSPQRLQTLPSVQSPQQQQQQRFASLTVSRSRQITSVQQRQQAIQTAASRLSRASQTSSTQSGGGTGGTNGRLPSFVQPPTRSSSSAPGLAALFQHPIDSLSSFLPRLASLQQQRSASNTAITRGASADAVQHYTVNAHDPFASSRALQRQRVMSEDISPAGSSSATPSTGSVLNRTLQQRYAAPSPVAQRAEGDESPAGDVEMEVARTGTPGGVTRPATPPALDAILTNLENRIQAAQRPVIPARRPVLPPGAAELPLGRHLCFEMKNRADTWSLLDWKSVVIERDGTLVVYDFCPDAEDEKKTAAAQQQLQQQALQGKLQQEARKNGTSQPAN</sequence>
<dbReference type="EMBL" id="CDMZ01002423">
    <property type="protein sequence ID" value="CEM42310.1"/>
    <property type="molecule type" value="Genomic_DNA"/>
</dbReference>
<gene>
    <name evidence="2" type="ORF">Cvel_26640</name>
</gene>
<feature type="compositionally biased region" description="Low complexity" evidence="1">
    <location>
        <begin position="1296"/>
        <end position="1312"/>
    </location>
</feature>
<feature type="region of interest" description="Disordered" evidence="1">
    <location>
        <begin position="1172"/>
        <end position="1192"/>
    </location>
</feature>
<reference evidence="2" key="1">
    <citation type="submission" date="2014-11" db="EMBL/GenBank/DDBJ databases">
        <authorList>
            <person name="Otto D Thomas"/>
            <person name="Naeem Raeece"/>
        </authorList>
    </citation>
    <scope>NUCLEOTIDE SEQUENCE</scope>
</reference>
<feature type="compositionally biased region" description="Polar residues" evidence="1">
    <location>
        <begin position="620"/>
        <end position="632"/>
    </location>
</feature>
<evidence type="ECO:0000256" key="1">
    <source>
        <dbReference type="SAM" id="MobiDB-lite"/>
    </source>
</evidence>
<feature type="compositionally biased region" description="Low complexity" evidence="1">
    <location>
        <begin position="870"/>
        <end position="880"/>
    </location>
</feature>
<evidence type="ECO:0008006" key="3">
    <source>
        <dbReference type="Google" id="ProtNLM"/>
    </source>
</evidence>
<name>A0A0G4HE26_9ALVE</name>
<feature type="compositionally biased region" description="Low complexity" evidence="1">
    <location>
        <begin position="803"/>
        <end position="828"/>
    </location>
</feature>
<feature type="compositionally biased region" description="Polar residues" evidence="1">
    <location>
        <begin position="1068"/>
        <end position="1077"/>
    </location>
</feature>
<feature type="region of interest" description="Disordered" evidence="1">
    <location>
        <begin position="977"/>
        <end position="1015"/>
    </location>
</feature>
<dbReference type="Gene3D" id="1.20.1280.50">
    <property type="match status" value="1"/>
</dbReference>
<protein>
    <recommendedName>
        <fullName evidence="3">F-box domain-containing protein</fullName>
    </recommendedName>
</protein>
<feature type="compositionally biased region" description="Low complexity" evidence="1">
    <location>
        <begin position="888"/>
        <end position="903"/>
    </location>
</feature>
<dbReference type="SUPFAM" id="SSF81383">
    <property type="entry name" value="F-box domain"/>
    <property type="match status" value="1"/>
</dbReference>
<proteinExistence type="predicted"/>
<dbReference type="InterPro" id="IPR015943">
    <property type="entry name" value="WD40/YVTN_repeat-like_dom_sf"/>
</dbReference>
<feature type="compositionally biased region" description="Low complexity" evidence="1">
    <location>
        <begin position="996"/>
        <end position="1011"/>
    </location>
</feature>
<evidence type="ECO:0000313" key="2">
    <source>
        <dbReference type="EMBL" id="CEM42310.1"/>
    </source>
</evidence>
<dbReference type="InterPro" id="IPR036047">
    <property type="entry name" value="F-box-like_dom_sf"/>
</dbReference>
<dbReference type="SUPFAM" id="SSF101908">
    <property type="entry name" value="Putative isomerase YbhE"/>
    <property type="match status" value="1"/>
</dbReference>